<dbReference type="RefSeq" id="WP_411915283.1">
    <property type="nucleotide sequence ID" value="NZ_BAAFSF010000001.1"/>
</dbReference>
<dbReference type="SUPFAM" id="SSF51161">
    <property type="entry name" value="Trimeric LpxA-like enzymes"/>
    <property type="match status" value="1"/>
</dbReference>
<evidence type="ECO:0000313" key="4">
    <source>
        <dbReference type="Proteomes" id="UP001628220"/>
    </source>
</evidence>
<protein>
    <submittedName>
        <fullName evidence="3">DUF4954 family protein</fullName>
    </submittedName>
</protein>
<proteinExistence type="predicted"/>
<comment type="caution">
    <text evidence="3">The sequence shown here is derived from an EMBL/GenBank/DDBJ whole genome shotgun (WGS) entry which is preliminary data.</text>
</comment>
<sequence>MRALRREEQQQLMNAGCRAKLWDAIRVTDDFSPGGYENVTFIGEISLARQEALIGGYRVKNVRLKNCIIEQNVNIADVSGVIEGYHIESGCTIRHIGRMVYNEQELCGEGTEITPLDETGSRSLLLHRGLTAQIAYLTIFARHNPSVSTQLSAIAQQYVAELKLDKHARIASGSRIEYVETLRNVHIAQASTLYGAKRIERATLCRTSIGDNVIMEDVVAMPGSVITENCVLHRCFVGEGVCMEGAFSAHDTLIFANSHLSNGEASAALLGPHTISMHRSTLLIGSCVSFFNAGSGTNQSNHHYRLGPMHYGVMGRGCKTASNAYLLWPAVIGSFTKVVGRVMTQPDTRHFPFSELIAEGNTTKLRPAALLASIGTLRDQDKWYWRDKRVHKENGDLIDYSALPPSVVSEMYAGYNALRLLMEQHTEVERYNVRGASIERADLLFGMEHYRGALVLFVANTLAQWCLDRTAALKALHANARQKQNALIYYDLFGISVPEADLTRLYKRLERKKVRNIDQLAEFFRQCDNQNRFLIPLATALLAHLFDGTTEERLTACLTEALKASARLEKELLRDAAKEQSPRMQVVYGLLASDSGAAARELSLLKENTEELPFIKQMRAQREEERCAIERLL</sequence>
<name>A0ABQ0E167_9PORP</name>
<dbReference type="Proteomes" id="UP001628220">
    <property type="component" value="Unassembled WGS sequence"/>
</dbReference>
<feature type="domain" description="DUF6819" evidence="2">
    <location>
        <begin position="484"/>
        <end position="628"/>
    </location>
</feature>
<accession>A0ABQ0E167</accession>
<dbReference type="InterPro" id="IPR049208">
    <property type="entry name" value="DUF6819"/>
</dbReference>
<dbReference type="EMBL" id="BAAFSF010000001">
    <property type="protein sequence ID" value="GAB1251475.1"/>
    <property type="molecule type" value="Genomic_DNA"/>
</dbReference>
<organism evidence="3 4">
    <name type="scientific">Porphyromonas miyakawae</name>
    <dbReference type="NCBI Taxonomy" id="3137470"/>
    <lineage>
        <taxon>Bacteria</taxon>
        <taxon>Pseudomonadati</taxon>
        <taxon>Bacteroidota</taxon>
        <taxon>Bacteroidia</taxon>
        <taxon>Bacteroidales</taxon>
        <taxon>Porphyromonadaceae</taxon>
        <taxon>Porphyromonas</taxon>
    </lineage>
</organism>
<dbReference type="InterPro" id="IPR032533">
    <property type="entry name" value="DUF4954"/>
</dbReference>
<evidence type="ECO:0000259" key="2">
    <source>
        <dbReference type="Pfam" id="PF20683"/>
    </source>
</evidence>
<gene>
    <name evidence="3" type="ORF">Tsumi_05790</name>
</gene>
<dbReference type="Pfam" id="PF16314">
    <property type="entry name" value="DUF4954"/>
    <property type="match status" value="1"/>
</dbReference>
<dbReference type="Gene3D" id="2.160.10.10">
    <property type="entry name" value="Hexapeptide repeat proteins"/>
    <property type="match status" value="1"/>
</dbReference>
<evidence type="ECO:0000313" key="3">
    <source>
        <dbReference type="EMBL" id="GAB1251475.1"/>
    </source>
</evidence>
<keyword evidence="4" id="KW-1185">Reference proteome</keyword>
<dbReference type="InterPro" id="IPR011004">
    <property type="entry name" value="Trimer_LpxA-like_sf"/>
</dbReference>
<feature type="domain" description="DUF4954" evidence="1">
    <location>
        <begin position="2"/>
        <end position="420"/>
    </location>
</feature>
<evidence type="ECO:0000259" key="1">
    <source>
        <dbReference type="Pfam" id="PF16314"/>
    </source>
</evidence>
<reference evidence="3 4" key="1">
    <citation type="journal article" date="2025" name="Int. J. Syst. Evol. Microbiol.">
        <title>Desulfovibrio falkowii sp. nov., Porphyromonas miyakawae sp. nov., Mediterraneibacter flintii sp. nov. and Owariibacterium komagatae gen. nov., sp. nov., isolated from human faeces.</title>
        <authorList>
            <person name="Hamaguchi T."/>
            <person name="Ohara M."/>
            <person name="Hisatomi A."/>
            <person name="Sekiguchi K."/>
            <person name="Takeda J.I."/>
            <person name="Ueyama J."/>
            <person name="Ito M."/>
            <person name="Nishiwaki H."/>
            <person name="Ogi T."/>
            <person name="Hirayama M."/>
            <person name="Ohkuma M."/>
            <person name="Sakamoto M."/>
            <person name="Ohno K."/>
        </authorList>
    </citation>
    <scope>NUCLEOTIDE SEQUENCE [LARGE SCALE GENOMIC DNA]</scope>
    <source>
        <strain evidence="3 4">13CB11C</strain>
    </source>
</reference>
<dbReference type="Pfam" id="PF20683">
    <property type="entry name" value="DUF6819"/>
    <property type="match status" value="1"/>
</dbReference>